<organism evidence="11 12">
    <name type="scientific">Microvirga vignae</name>
    <dbReference type="NCBI Taxonomy" id="1225564"/>
    <lineage>
        <taxon>Bacteria</taxon>
        <taxon>Pseudomonadati</taxon>
        <taxon>Pseudomonadota</taxon>
        <taxon>Alphaproteobacteria</taxon>
        <taxon>Hyphomicrobiales</taxon>
        <taxon>Methylobacteriaceae</taxon>
        <taxon>Microvirga</taxon>
    </lineage>
</organism>
<dbReference type="InterPro" id="IPR015421">
    <property type="entry name" value="PyrdxlP-dep_Trfase_major"/>
</dbReference>
<dbReference type="CDD" id="cd00609">
    <property type="entry name" value="AAT_like"/>
    <property type="match status" value="1"/>
</dbReference>
<keyword evidence="7" id="KW-0663">Pyridoxal phosphate</keyword>
<comment type="cofactor">
    <cofactor evidence="1">
        <name>pyridoxal 5'-phosphate</name>
        <dbReference type="ChEBI" id="CHEBI:597326"/>
    </cofactor>
</comment>
<dbReference type="GO" id="GO:0030170">
    <property type="term" value="F:pyridoxal phosphate binding"/>
    <property type="evidence" value="ECO:0007669"/>
    <property type="project" value="InterPro"/>
</dbReference>
<dbReference type="InterPro" id="IPR004839">
    <property type="entry name" value="Aminotransferase_I/II_large"/>
</dbReference>
<dbReference type="SUPFAM" id="SSF53383">
    <property type="entry name" value="PLP-dependent transferases"/>
    <property type="match status" value="1"/>
</dbReference>
<evidence type="ECO:0000256" key="3">
    <source>
        <dbReference type="ARBA" id="ARBA00012753"/>
    </source>
</evidence>
<evidence type="ECO:0000256" key="2">
    <source>
        <dbReference type="ARBA" id="ARBA00007441"/>
    </source>
</evidence>
<dbReference type="RefSeq" id="WP_047189032.1">
    <property type="nucleotide sequence ID" value="NZ_LCYG01000023.1"/>
</dbReference>
<dbReference type="Pfam" id="PF00155">
    <property type="entry name" value="Aminotran_1_2"/>
    <property type="match status" value="1"/>
</dbReference>
<feature type="domain" description="Aminotransferase class I/classII large" evidence="10">
    <location>
        <begin position="42"/>
        <end position="388"/>
    </location>
</feature>
<evidence type="ECO:0000259" key="10">
    <source>
        <dbReference type="Pfam" id="PF00155"/>
    </source>
</evidence>
<comment type="similarity">
    <text evidence="2">Belongs to the class-I pyridoxal-phosphate-dependent aminotransferase family.</text>
</comment>
<evidence type="ECO:0000313" key="12">
    <source>
        <dbReference type="Proteomes" id="UP000035489"/>
    </source>
</evidence>
<evidence type="ECO:0000256" key="8">
    <source>
        <dbReference type="ARBA" id="ARBA00031658"/>
    </source>
</evidence>
<keyword evidence="5" id="KW-0032">Aminotransferase</keyword>
<dbReference type="OrthoDB" id="9804407at2"/>
<evidence type="ECO:0000256" key="4">
    <source>
        <dbReference type="ARBA" id="ARBA00016004"/>
    </source>
</evidence>
<evidence type="ECO:0000256" key="9">
    <source>
        <dbReference type="ARBA" id="ARBA00049185"/>
    </source>
</evidence>
<evidence type="ECO:0000256" key="7">
    <source>
        <dbReference type="ARBA" id="ARBA00022898"/>
    </source>
</evidence>
<reference evidence="11 12" key="1">
    <citation type="submission" date="2015-05" db="EMBL/GenBank/DDBJ databases">
        <title>Draft genome sequence of Microvirga vignae strain BR3299, a novel nitrogen fixing bacteria isolated from Brazil semi-aired region.</title>
        <authorList>
            <person name="Zilli J.E."/>
            <person name="Passos S.R."/>
            <person name="Leite J."/>
            <person name="Baldani J.I."/>
            <person name="Xavier G.R."/>
            <person name="Rumjaneck N.G."/>
            <person name="Simoes-Araujo J.L."/>
        </authorList>
    </citation>
    <scope>NUCLEOTIDE SEQUENCE [LARGE SCALE GENOMIC DNA]</scope>
    <source>
        <strain evidence="11 12">BR3299</strain>
    </source>
</reference>
<dbReference type="EMBL" id="LCYG01000023">
    <property type="protein sequence ID" value="KLK93058.1"/>
    <property type="molecule type" value="Genomic_DNA"/>
</dbReference>
<accession>A0A0H1RCX8</accession>
<dbReference type="InterPro" id="IPR050596">
    <property type="entry name" value="AspAT/PAT-like"/>
</dbReference>
<evidence type="ECO:0000256" key="5">
    <source>
        <dbReference type="ARBA" id="ARBA00022576"/>
    </source>
</evidence>
<evidence type="ECO:0000256" key="1">
    <source>
        <dbReference type="ARBA" id="ARBA00001933"/>
    </source>
</evidence>
<keyword evidence="6" id="KW-0808">Transferase</keyword>
<dbReference type="EC" id="2.6.1.1" evidence="3"/>
<evidence type="ECO:0000313" key="11">
    <source>
        <dbReference type="EMBL" id="KLK93058.1"/>
    </source>
</evidence>
<dbReference type="Proteomes" id="UP000035489">
    <property type="component" value="Unassembled WGS sequence"/>
</dbReference>
<dbReference type="GO" id="GO:0004069">
    <property type="term" value="F:L-aspartate:2-oxoglutarate aminotransferase activity"/>
    <property type="evidence" value="ECO:0007669"/>
    <property type="project" value="UniProtKB-EC"/>
</dbReference>
<keyword evidence="12" id="KW-1185">Reference proteome</keyword>
<dbReference type="PANTHER" id="PTHR46383:SF2">
    <property type="entry name" value="AMINOTRANSFERASE"/>
    <property type="match status" value="1"/>
</dbReference>
<dbReference type="Gene3D" id="3.40.640.10">
    <property type="entry name" value="Type I PLP-dependent aspartate aminotransferase-like (Major domain)"/>
    <property type="match status" value="1"/>
</dbReference>
<name>A0A0H1RCX8_9HYPH</name>
<proteinExistence type="inferred from homology"/>
<dbReference type="PATRIC" id="fig|1225564.3.peg.2828"/>
<protein>
    <recommendedName>
        <fullName evidence="4">8-amino-7-oxononanoate synthase</fullName>
        <ecNumber evidence="3">2.6.1.1</ecNumber>
    </recommendedName>
    <alternativeName>
        <fullName evidence="8">Alpha-oxoamine synthase</fullName>
    </alternativeName>
</protein>
<comment type="catalytic activity">
    <reaction evidence="9">
        <text>L-aspartate + 2-oxoglutarate = oxaloacetate + L-glutamate</text>
        <dbReference type="Rhea" id="RHEA:21824"/>
        <dbReference type="ChEBI" id="CHEBI:16452"/>
        <dbReference type="ChEBI" id="CHEBI:16810"/>
        <dbReference type="ChEBI" id="CHEBI:29985"/>
        <dbReference type="ChEBI" id="CHEBI:29991"/>
        <dbReference type="EC" id="2.6.1.1"/>
    </reaction>
</comment>
<dbReference type="InterPro" id="IPR015424">
    <property type="entry name" value="PyrdxlP-dep_Trfase"/>
</dbReference>
<gene>
    <name evidence="11" type="ORF">AA309_10820</name>
</gene>
<dbReference type="PANTHER" id="PTHR46383">
    <property type="entry name" value="ASPARTATE AMINOTRANSFERASE"/>
    <property type="match status" value="1"/>
</dbReference>
<dbReference type="STRING" id="1225564.AA309_10820"/>
<sequence length="393" mass="42786">MTKSIADQNLPLIARRMDRVSSFLAMDVLSAAAAKERRGDSVIHMEVGQPSAAAPRAAREAAKAALDLGRIGYTEALGIASLRERIAKHYRETYGVSIAPERVVVTTGSSAGFVLAFLSLFDAGQRVAITAPGYPAYRNILEALGIEPVVIPLNKADGWIMTAKAIEKAHAAKPLHGILAMSPANPSGTMIGRKALAELGEICRRLGLWFVSDEIYHGLTYGDAASTALASDDDAVVINSFSKYYCMTGWRIGWIVVPERLVRPIERLAQNLYISPPYLSQVAALAAFDATEELEAVKAGYARNRAYLLEELPKIGIAEMHPVDGAFYIYADIARYTNDSIGFCKRMLEETGVAATPGLDFDPIEGAHYMRLSFAGSENDCRETVERLRGWLK</sequence>
<comment type="caution">
    <text evidence="11">The sequence shown here is derived from an EMBL/GenBank/DDBJ whole genome shotgun (WGS) entry which is preliminary data.</text>
</comment>
<evidence type="ECO:0000256" key="6">
    <source>
        <dbReference type="ARBA" id="ARBA00022679"/>
    </source>
</evidence>
<dbReference type="GO" id="GO:0006520">
    <property type="term" value="P:amino acid metabolic process"/>
    <property type="evidence" value="ECO:0007669"/>
    <property type="project" value="InterPro"/>
</dbReference>
<dbReference type="AlphaFoldDB" id="A0A0H1RCX8"/>